<organism evidence="3 4">
    <name type="scientific">Immersiella caudata</name>
    <dbReference type="NCBI Taxonomy" id="314043"/>
    <lineage>
        <taxon>Eukaryota</taxon>
        <taxon>Fungi</taxon>
        <taxon>Dikarya</taxon>
        <taxon>Ascomycota</taxon>
        <taxon>Pezizomycotina</taxon>
        <taxon>Sordariomycetes</taxon>
        <taxon>Sordariomycetidae</taxon>
        <taxon>Sordariales</taxon>
        <taxon>Lasiosphaeriaceae</taxon>
        <taxon>Immersiella</taxon>
    </lineage>
</organism>
<dbReference type="AlphaFoldDB" id="A0AA39WPI9"/>
<dbReference type="Proteomes" id="UP001175000">
    <property type="component" value="Unassembled WGS sequence"/>
</dbReference>
<sequence>MDLTAIVRKCSPALSPWEALYKDIHQHPELSQHESRTAALIAAELAATASSGLLRNGPGPTVLLRAEHNALPINRPVYRSRAPSKWTVRGGAGSPLCTPAAMTCTWPAGGGLPSSCATRARNGTVITVVALFQPDEEHMGGAQAVLDDGLHKGIGVRPDAVFAQHLMQIPAGIISINPGPALQNAVQEIRKAGSYASINTWEMHAGEPGADWVTHADLVLAVKAYDPAMRLQLLDRVREILNREASSSGAIKPPRNHNIRASTRHHQRPQDGKPVGDCSALLHP</sequence>
<dbReference type="Gene3D" id="3.40.630.10">
    <property type="entry name" value="Zn peptidases"/>
    <property type="match status" value="2"/>
</dbReference>
<reference evidence="3" key="1">
    <citation type="submission" date="2023-06" db="EMBL/GenBank/DDBJ databases">
        <title>Genome-scale phylogeny and comparative genomics of the fungal order Sordariales.</title>
        <authorList>
            <consortium name="Lawrence Berkeley National Laboratory"/>
            <person name="Hensen N."/>
            <person name="Bonometti L."/>
            <person name="Westerberg I."/>
            <person name="Brannstrom I.O."/>
            <person name="Guillou S."/>
            <person name="Cros-Aarteil S."/>
            <person name="Calhoun S."/>
            <person name="Haridas S."/>
            <person name="Kuo A."/>
            <person name="Mondo S."/>
            <person name="Pangilinan J."/>
            <person name="Riley R."/>
            <person name="Labutti K."/>
            <person name="Andreopoulos B."/>
            <person name="Lipzen A."/>
            <person name="Chen C."/>
            <person name="Yanf M."/>
            <person name="Daum C."/>
            <person name="Ng V."/>
            <person name="Clum A."/>
            <person name="Steindorff A."/>
            <person name="Ohm R."/>
            <person name="Martin F."/>
            <person name="Silar P."/>
            <person name="Natvig D."/>
            <person name="Lalanne C."/>
            <person name="Gautier V."/>
            <person name="Ament-Velasquez S.L."/>
            <person name="Kruys A."/>
            <person name="Hutchinson M.I."/>
            <person name="Powell A.J."/>
            <person name="Barry K."/>
            <person name="Miller A.N."/>
            <person name="Grigoriev I.V."/>
            <person name="Debuchy R."/>
            <person name="Gladieux P."/>
            <person name="Thoren M.H."/>
            <person name="Johannesson H."/>
        </authorList>
    </citation>
    <scope>NUCLEOTIDE SEQUENCE</scope>
    <source>
        <strain evidence="3">CBS 606.72</strain>
    </source>
</reference>
<evidence type="ECO:0000313" key="4">
    <source>
        <dbReference type="Proteomes" id="UP001175000"/>
    </source>
</evidence>
<feature type="compositionally biased region" description="Basic residues" evidence="2">
    <location>
        <begin position="254"/>
        <end position="267"/>
    </location>
</feature>
<evidence type="ECO:0000313" key="3">
    <source>
        <dbReference type="EMBL" id="KAK0619137.1"/>
    </source>
</evidence>
<evidence type="ECO:0000256" key="1">
    <source>
        <dbReference type="ARBA" id="ARBA00006247"/>
    </source>
</evidence>
<feature type="region of interest" description="Disordered" evidence="2">
    <location>
        <begin position="245"/>
        <end position="284"/>
    </location>
</feature>
<dbReference type="PANTHER" id="PTHR11014">
    <property type="entry name" value="PEPTIDASE M20 FAMILY MEMBER"/>
    <property type="match status" value="1"/>
</dbReference>
<dbReference type="PANTHER" id="PTHR11014:SF63">
    <property type="entry name" value="METALLOPEPTIDASE, PUTATIVE (AFU_ORTHOLOGUE AFUA_6G09600)-RELATED"/>
    <property type="match status" value="1"/>
</dbReference>
<evidence type="ECO:0000256" key="2">
    <source>
        <dbReference type="SAM" id="MobiDB-lite"/>
    </source>
</evidence>
<gene>
    <name evidence="3" type="ORF">B0T14DRAFT_584478</name>
</gene>
<dbReference type="GO" id="GO:0016787">
    <property type="term" value="F:hydrolase activity"/>
    <property type="evidence" value="ECO:0007669"/>
    <property type="project" value="InterPro"/>
</dbReference>
<keyword evidence="4" id="KW-1185">Reference proteome</keyword>
<dbReference type="InterPro" id="IPR017439">
    <property type="entry name" value="Amidohydrolase"/>
</dbReference>
<proteinExistence type="inferred from homology"/>
<dbReference type="InterPro" id="IPR002933">
    <property type="entry name" value="Peptidase_M20"/>
</dbReference>
<dbReference type="SUPFAM" id="SSF53187">
    <property type="entry name" value="Zn-dependent exopeptidases"/>
    <property type="match status" value="1"/>
</dbReference>
<dbReference type="Pfam" id="PF01546">
    <property type="entry name" value="Peptidase_M20"/>
    <property type="match status" value="1"/>
</dbReference>
<comment type="caution">
    <text evidence="3">The sequence shown here is derived from an EMBL/GenBank/DDBJ whole genome shotgun (WGS) entry which is preliminary data.</text>
</comment>
<protein>
    <submittedName>
        <fullName evidence="3">Uncharacterized protein</fullName>
    </submittedName>
</protein>
<comment type="similarity">
    <text evidence="1">Belongs to the peptidase M20A family.</text>
</comment>
<dbReference type="EMBL" id="JAULSU010000004">
    <property type="protein sequence ID" value="KAK0619137.1"/>
    <property type="molecule type" value="Genomic_DNA"/>
</dbReference>
<accession>A0AA39WPI9</accession>
<name>A0AA39WPI9_9PEZI</name>